<keyword evidence="1" id="KW-1133">Transmembrane helix</keyword>
<sequence length="64" mass="6939">MIGPAWIRQSALVARAEWRRDEREFARTRSGPAFGLAVAAVAGWFAHAFGSAYLAAELSLPIPP</sequence>
<dbReference type="GeneID" id="73902710"/>
<name>A0ABD5NR28_9EURY</name>
<dbReference type="EMBL" id="JBHSAQ010000010">
    <property type="protein sequence ID" value="MFC3959024.1"/>
    <property type="molecule type" value="Genomic_DNA"/>
</dbReference>
<dbReference type="AlphaFoldDB" id="A0ABD5NR28"/>
<feature type="transmembrane region" description="Helical" evidence="1">
    <location>
        <begin position="33"/>
        <end position="56"/>
    </location>
</feature>
<keyword evidence="3" id="KW-1185">Reference proteome</keyword>
<evidence type="ECO:0000313" key="3">
    <source>
        <dbReference type="Proteomes" id="UP001595846"/>
    </source>
</evidence>
<organism evidence="2 3">
    <name type="scientific">Halovivax cerinus</name>
    <dbReference type="NCBI Taxonomy" id="1487865"/>
    <lineage>
        <taxon>Archaea</taxon>
        <taxon>Methanobacteriati</taxon>
        <taxon>Methanobacteriota</taxon>
        <taxon>Stenosarchaea group</taxon>
        <taxon>Halobacteria</taxon>
        <taxon>Halobacteriales</taxon>
        <taxon>Natrialbaceae</taxon>
        <taxon>Halovivax</taxon>
    </lineage>
</organism>
<protein>
    <submittedName>
        <fullName evidence="2">Uncharacterized protein</fullName>
    </submittedName>
</protein>
<dbReference type="Proteomes" id="UP001595846">
    <property type="component" value="Unassembled WGS sequence"/>
</dbReference>
<accession>A0ABD5NR28</accession>
<gene>
    <name evidence="2" type="ORF">ACFOUR_11680</name>
</gene>
<proteinExistence type="predicted"/>
<reference evidence="2 3" key="1">
    <citation type="journal article" date="2019" name="Int. J. Syst. Evol. Microbiol.">
        <title>The Global Catalogue of Microorganisms (GCM) 10K type strain sequencing project: providing services to taxonomists for standard genome sequencing and annotation.</title>
        <authorList>
            <consortium name="The Broad Institute Genomics Platform"/>
            <consortium name="The Broad Institute Genome Sequencing Center for Infectious Disease"/>
            <person name="Wu L."/>
            <person name="Ma J."/>
        </authorList>
    </citation>
    <scope>NUCLEOTIDE SEQUENCE [LARGE SCALE GENOMIC DNA]</scope>
    <source>
        <strain evidence="2 3">IBRC-M 10256</strain>
    </source>
</reference>
<keyword evidence="1" id="KW-0472">Membrane</keyword>
<evidence type="ECO:0000256" key="1">
    <source>
        <dbReference type="SAM" id="Phobius"/>
    </source>
</evidence>
<comment type="caution">
    <text evidence="2">The sequence shown here is derived from an EMBL/GenBank/DDBJ whole genome shotgun (WGS) entry which is preliminary data.</text>
</comment>
<dbReference type="RefSeq" id="WP_256533579.1">
    <property type="nucleotide sequence ID" value="NZ_CP101824.1"/>
</dbReference>
<evidence type="ECO:0000313" key="2">
    <source>
        <dbReference type="EMBL" id="MFC3959024.1"/>
    </source>
</evidence>
<keyword evidence="1" id="KW-0812">Transmembrane</keyword>